<dbReference type="Proteomes" id="UP000051861">
    <property type="component" value="Unassembled WGS sequence"/>
</dbReference>
<protein>
    <recommendedName>
        <fullName evidence="5">NrpR transcriptional repressor</fullName>
    </recommendedName>
</protein>
<name>A0A0S7XRL0_UNCSA</name>
<dbReference type="SUPFAM" id="SSF46785">
    <property type="entry name" value="Winged helix' DNA-binding domain"/>
    <property type="match status" value="1"/>
</dbReference>
<dbReference type="PANTHER" id="PTHR41964">
    <property type="entry name" value="GLOBAL NITROGEN REGULATOR NRPR"/>
    <property type="match status" value="1"/>
</dbReference>
<comment type="caution">
    <text evidence="3">The sequence shown here is derived from an EMBL/GenBank/DDBJ whole genome shotgun (WGS) entry which is preliminary data.</text>
</comment>
<dbReference type="InterPro" id="IPR038982">
    <property type="entry name" value="NrpR"/>
</dbReference>
<organism evidence="3 4">
    <name type="scientific">candidate division WOR-1 bacterium DG_54_3</name>
    <dbReference type="NCBI Taxonomy" id="1703775"/>
    <lineage>
        <taxon>Bacteria</taxon>
        <taxon>Bacillati</taxon>
        <taxon>Saganbacteria</taxon>
    </lineage>
</organism>
<dbReference type="InterPro" id="IPR002846">
    <property type="entry name" value="NRD"/>
</dbReference>
<dbReference type="EMBL" id="LIZX01000141">
    <property type="protein sequence ID" value="KPJ65050.1"/>
    <property type="molecule type" value="Genomic_DNA"/>
</dbReference>
<dbReference type="PANTHER" id="PTHR41964:SF1">
    <property type="entry name" value="GLOBAL NITROGEN REGULATOR NRPR"/>
    <property type="match status" value="1"/>
</dbReference>
<dbReference type="InterPro" id="IPR036388">
    <property type="entry name" value="WH-like_DNA-bd_sf"/>
</dbReference>
<feature type="domain" description="NrpR regulatory" evidence="1">
    <location>
        <begin position="80"/>
        <end position="317"/>
    </location>
</feature>
<dbReference type="Gene3D" id="3.30.70.1360">
    <property type="entry name" value="mj0159-like"/>
    <property type="match status" value="1"/>
</dbReference>
<accession>A0A0S7XRL0</accession>
<reference evidence="3 4" key="1">
    <citation type="journal article" date="2015" name="Microbiome">
        <title>Genomic resolution of linkages in carbon, nitrogen, and sulfur cycling among widespread estuary sediment bacteria.</title>
        <authorList>
            <person name="Baker B.J."/>
            <person name="Lazar C.S."/>
            <person name="Teske A.P."/>
            <person name="Dick G.J."/>
        </authorList>
    </citation>
    <scope>NUCLEOTIDE SEQUENCE [LARGE SCALE GENOMIC DNA]</scope>
    <source>
        <strain evidence="3">DG_54_3</strain>
    </source>
</reference>
<dbReference type="Gene3D" id="1.10.10.10">
    <property type="entry name" value="Winged helix-like DNA-binding domain superfamily/Winged helix DNA-binding domain"/>
    <property type="match status" value="1"/>
</dbReference>
<proteinExistence type="predicted"/>
<evidence type="ECO:0000313" key="3">
    <source>
        <dbReference type="EMBL" id="KPJ65050.1"/>
    </source>
</evidence>
<dbReference type="Pfam" id="PF08461">
    <property type="entry name" value="WHD_RNase_R"/>
    <property type="match status" value="1"/>
</dbReference>
<feature type="domain" description="Ribonuclease R winged-helix" evidence="2">
    <location>
        <begin position="7"/>
        <end position="71"/>
    </location>
</feature>
<dbReference type="InterPro" id="IPR036984">
    <property type="entry name" value="NrpR_dom_sf"/>
</dbReference>
<dbReference type="Pfam" id="PF01995">
    <property type="entry name" value="NRD1_2"/>
    <property type="match status" value="1"/>
</dbReference>
<dbReference type="InterPro" id="IPR013668">
    <property type="entry name" value="RNase_R_HTH_12"/>
</dbReference>
<gene>
    <name evidence="3" type="ORF">AMJ44_11240</name>
</gene>
<dbReference type="InterPro" id="IPR036390">
    <property type="entry name" value="WH_DNA-bd_sf"/>
</dbReference>
<evidence type="ECO:0000259" key="2">
    <source>
        <dbReference type="Pfam" id="PF08461"/>
    </source>
</evidence>
<evidence type="ECO:0000259" key="1">
    <source>
        <dbReference type="Pfam" id="PF01995"/>
    </source>
</evidence>
<dbReference type="AlphaFoldDB" id="A0A0S7XRL0"/>
<evidence type="ECO:0008006" key="5">
    <source>
        <dbReference type="Google" id="ProtNLM"/>
    </source>
</evidence>
<sequence>MEKKINSILKIIDESREPIGSPEISARLRKLGIEMSERTVRYHLKTLDKQGLTRGKWKEGRTITGKGREELGNALVFDKVGFLSSKFEAMAFRMDFDLDSRSGEVILNLSLFHKSDFKSALRIMKAVFDKGFATGNKVVVAEAGQEIGGIVVPAGKVGFGTLCSINLNGILLKHSIPVDSRFGGMLQIEDSRPLRFTDMISYSGSTLDPHEVFLKSKMTSVREATNGSGKILASLREIPAVSKNEAEAILRKADSAGLGKVLLIGRTGLPVLGMPVGMERVGIVVPGGLNPVAACEEWGIETESKALVTLIDYSRLKNFWECV</sequence>
<evidence type="ECO:0000313" key="4">
    <source>
        <dbReference type="Proteomes" id="UP000051861"/>
    </source>
</evidence>